<keyword evidence="2" id="KW-1185">Reference proteome</keyword>
<dbReference type="Proteomes" id="UP000321899">
    <property type="component" value="Unassembled WGS sequence"/>
</dbReference>
<sequence>MKRFVFRLESLLRYRSFQVKQALQALMVVQKLLEECEAEILKLGEDQQAALILLEKETQEGISGERFRLHTDYLADMEMRMLKMEERKKRILYQLREKQKLLDQARMAEKALENLKEGQREAYMKEMDLWQQKETDDMVSIRKAREGMS</sequence>
<evidence type="ECO:0000313" key="1">
    <source>
        <dbReference type="EMBL" id="TYT76251.1"/>
    </source>
</evidence>
<accession>A0A5Q4VJZ5</accession>
<dbReference type="InterPro" id="IPR053716">
    <property type="entry name" value="Flag_assembly_chemotaxis_eff"/>
</dbReference>
<evidence type="ECO:0008006" key="3">
    <source>
        <dbReference type="Google" id="ProtNLM"/>
    </source>
</evidence>
<gene>
    <name evidence="1" type="ORF">FIM25_01485</name>
</gene>
<dbReference type="EMBL" id="VDMB01000001">
    <property type="protein sequence ID" value="TYT76251.1"/>
    <property type="molecule type" value="Genomic_DNA"/>
</dbReference>
<dbReference type="Gene3D" id="1.10.287.1700">
    <property type="match status" value="1"/>
</dbReference>
<name>A0A5Q4VJZ5_9BACT</name>
<dbReference type="RefSeq" id="WP_139445434.1">
    <property type="nucleotide sequence ID" value="NZ_VDMB01000001.1"/>
</dbReference>
<reference evidence="1 2" key="1">
    <citation type="submission" date="2019-06" db="EMBL/GenBank/DDBJ databases">
        <title>Desulfobotulus mexicanus sp. nov., a novel sulfate-reducing bacterium isolated from the sediment of an alkaline crater lake in Mexico.</title>
        <authorList>
            <person name="Hirschler-Rea A."/>
        </authorList>
    </citation>
    <scope>NUCLEOTIDE SEQUENCE [LARGE SCALE GENOMIC DNA]</scope>
    <source>
        <strain evidence="1 2">PAR22N</strain>
    </source>
</reference>
<organism evidence="1 2">
    <name type="scientific">Desulfobotulus mexicanus</name>
    <dbReference type="NCBI Taxonomy" id="2586642"/>
    <lineage>
        <taxon>Bacteria</taxon>
        <taxon>Pseudomonadati</taxon>
        <taxon>Thermodesulfobacteriota</taxon>
        <taxon>Desulfobacteria</taxon>
        <taxon>Desulfobacterales</taxon>
        <taxon>Desulfobacteraceae</taxon>
        <taxon>Desulfobotulus</taxon>
    </lineage>
</organism>
<dbReference type="AlphaFoldDB" id="A0A5Q4VJZ5"/>
<protein>
    <recommendedName>
        <fullName evidence="3">Flagellar FliJ protein</fullName>
    </recommendedName>
</protein>
<proteinExistence type="predicted"/>
<comment type="caution">
    <text evidence="1">The sequence shown here is derived from an EMBL/GenBank/DDBJ whole genome shotgun (WGS) entry which is preliminary data.</text>
</comment>
<dbReference type="OrthoDB" id="5419114at2"/>
<evidence type="ECO:0000313" key="2">
    <source>
        <dbReference type="Proteomes" id="UP000321899"/>
    </source>
</evidence>